<gene>
    <name evidence="6" type="ORF">FJTKL_06889</name>
</gene>
<dbReference type="PANTHER" id="PTHR23501:SF43">
    <property type="entry name" value="MULTIDRUG TRANSPORTER, PUTATIVE (AFU_ORTHOLOGUE AFUA_6G03040)-RELATED"/>
    <property type="match status" value="1"/>
</dbReference>
<keyword evidence="4 5" id="KW-0472">Membrane</keyword>
<accession>A0ABR4EVQ7</accession>
<comment type="subcellular location">
    <subcellularLocation>
        <location evidence="1">Membrane</location>
        <topology evidence="1">Multi-pass membrane protein</topology>
    </subcellularLocation>
</comment>
<evidence type="ECO:0000256" key="5">
    <source>
        <dbReference type="SAM" id="Phobius"/>
    </source>
</evidence>
<feature type="transmembrane region" description="Helical" evidence="5">
    <location>
        <begin position="248"/>
        <end position="268"/>
    </location>
</feature>
<evidence type="ECO:0000256" key="1">
    <source>
        <dbReference type="ARBA" id="ARBA00004141"/>
    </source>
</evidence>
<dbReference type="EMBL" id="JBAWTH010000024">
    <property type="protein sequence ID" value="KAL2286532.1"/>
    <property type="molecule type" value="Genomic_DNA"/>
</dbReference>
<evidence type="ECO:0000313" key="6">
    <source>
        <dbReference type="EMBL" id="KAL2286532.1"/>
    </source>
</evidence>
<feature type="transmembrane region" description="Helical" evidence="5">
    <location>
        <begin position="178"/>
        <end position="198"/>
    </location>
</feature>
<dbReference type="PANTHER" id="PTHR23501">
    <property type="entry name" value="MAJOR FACILITATOR SUPERFAMILY"/>
    <property type="match status" value="1"/>
</dbReference>
<dbReference type="Gene3D" id="1.20.1250.20">
    <property type="entry name" value="MFS general substrate transporter like domains"/>
    <property type="match status" value="1"/>
</dbReference>
<feature type="transmembrane region" description="Helical" evidence="5">
    <location>
        <begin position="218"/>
        <end position="236"/>
    </location>
</feature>
<organism evidence="6 7">
    <name type="scientific">Diaporthe vaccinii</name>
    <dbReference type="NCBI Taxonomy" id="105482"/>
    <lineage>
        <taxon>Eukaryota</taxon>
        <taxon>Fungi</taxon>
        <taxon>Dikarya</taxon>
        <taxon>Ascomycota</taxon>
        <taxon>Pezizomycotina</taxon>
        <taxon>Sordariomycetes</taxon>
        <taxon>Sordariomycetidae</taxon>
        <taxon>Diaporthales</taxon>
        <taxon>Diaporthaceae</taxon>
        <taxon>Diaporthe</taxon>
        <taxon>Diaporthe eres species complex</taxon>
    </lineage>
</organism>
<dbReference type="InterPro" id="IPR011701">
    <property type="entry name" value="MFS"/>
</dbReference>
<evidence type="ECO:0008006" key="8">
    <source>
        <dbReference type="Google" id="ProtNLM"/>
    </source>
</evidence>
<dbReference type="SUPFAM" id="SSF103473">
    <property type="entry name" value="MFS general substrate transporter"/>
    <property type="match status" value="1"/>
</dbReference>
<keyword evidence="2 5" id="KW-0812">Transmembrane</keyword>
<keyword evidence="3 5" id="KW-1133">Transmembrane helix</keyword>
<reference evidence="6 7" key="1">
    <citation type="submission" date="2024-03" db="EMBL/GenBank/DDBJ databases">
        <title>A high-quality draft genome sequence of Diaporthe vaccinii, a causative agent of upright dieback and viscid rot disease in cranberry plants.</title>
        <authorList>
            <person name="Sarrasin M."/>
            <person name="Lang B.F."/>
            <person name="Burger G."/>
        </authorList>
    </citation>
    <scope>NUCLEOTIDE SEQUENCE [LARGE SCALE GENOMIC DNA]</scope>
    <source>
        <strain evidence="6 7">IS7</strain>
    </source>
</reference>
<protein>
    <recommendedName>
        <fullName evidence="8">Major facilitator superfamily transporter</fullName>
    </recommendedName>
</protein>
<evidence type="ECO:0000256" key="3">
    <source>
        <dbReference type="ARBA" id="ARBA00022989"/>
    </source>
</evidence>
<dbReference type="Pfam" id="PF07690">
    <property type="entry name" value="MFS_1"/>
    <property type="match status" value="1"/>
</dbReference>
<feature type="transmembrane region" description="Helical" evidence="5">
    <location>
        <begin position="95"/>
        <end position="115"/>
    </location>
</feature>
<keyword evidence="7" id="KW-1185">Reference proteome</keyword>
<evidence type="ECO:0000313" key="7">
    <source>
        <dbReference type="Proteomes" id="UP001600888"/>
    </source>
</evidence>
<dbReference type="InterPro" id="IPR036259">
    <property type="entry name" value="MFS_trans_sf"/>
</dbReference>
<dbReference type="Proteomes" id="UP001600888">
    <property type="component" value="Unassembled WGS sequence"/>
</dbReference>
<evidence type="ECO:0000256" key="4">
    <source>
        <dbReference type="ARBA" id="ARBA00023136"/>
    </source>
</evidence>
<sequence>MPGDVMSTYQTRRKLWPRAIILASPSGSVRGCPLSLEGPQAPRDPALRQITYLGASWRWVFWINVPCGIIPMILFTIATPRVLPNEGKVRKRIANFDIIGSLLLLCAAVLVVFGIEEGGSGRYAWSSAVVTAPLVVGCLSWPTLFSWEYWLSLPSAKSRSRWATIDAIDPTRIFTHRIMLAGIIATTSIGFVFFVLIFNLPLRSQTVNLDSPSTASVRLLPMLGALAVGSFLGGAASSKVNRTFHTSVTGTALVTLGVGLLSTVSSSLEVDKKIYGFEVIGGFGIGLTFSTVSLMTTKETEVEDHVVAQGIVSQVRVFGGSIGVAPANAMLRLEARKAAHPMC</sequence>
<feature type="transmembrane region" description="Helical" evidence="5">
    <location>
        <begin position="274"/>
        <end position="295"/>
    </location>
</feature>
<comment type="caution">
    <text evidence="6">The sequence shown here is derived from an EMBL/GenBank/DDBJ whole genome shotgun (WGS) entry which is preliminary data.</text>
</comment>
<feature type="transmembrane region" description="Helical" evidence="5">
    <location>
        <begin position="127"/>
        <end position="151"/>
    </location>
</feature>
<evidence type="ECO:0000256" key="2">
    <source>
        <dbReference type="ARBA" id="ARBA00022692"/>
    </source>
</evidence>
<proteinExistence type="predicted"/>
<name>A0ABR4EVQ7_9PEZI</name>
<feature type="transmembrane region" description="Helical" evidence="5">
    <location>
        <begin position="59"/>
        <end position="83"/>
    </location>
</feature>